<accession>A0A1B6ETS6</accession>
<evidence type="ECO:0000256" key="1">
    <source>
        <dbReference type="SAM" id="Phobius"/>
    </source>
</evidence>
<gene>
    <name evidence="2" type="ORF">g.31856</name>
</gene>
<sequence length="106" mass="12316">RWHLNSFLSFSLNAAKKAILLELRDLEGLTWQDRRISPTDNNHPATIRAIMQKKVRRPPGASMNSEISKNESMMSVFWVIKLFTLLAFVISAVLDHYLPRRHCRGR</sequence>
<proteinExistence type="predicted"/>
<feature type="non-terminal residue" evidence="2">
    <location>
        <position position="1"/>
    </location>
</feature>
<reference evidence="2" key="1">
    <citation type="submission" date="2015-11" db="EMBL/GenBank/DDBJ databases">
        <title>De novo transcriptome assembly of four potential Pierce s Disease insect vectors from Arizona vineyards.</title>
        <authorList>
            <person name="Tassone E.E."/>
        </authorList>
    </citation>
    <scope>NUCLEOTIDE SEQUENCE</scope>
</reference>
<name>A0A1B6ETS6_9HEMI</name>
<dbReference type="AlphaFoldDB" id="A0A1B6ETS6"/>
<organism evidence="2">
    <name type="scientific">Cuerna arida</name>
    <dbReference type="NCBI Taxonomy" id="1464854"/>
    <lineage>
        <taxon>Eukaryota</taxon>
        <taxon>Metazoa</taxon>
        <taxon>Ecdysozoa</taxon>
        <taxon>Arthropoda</taxon>
        <taxon>Hexapoda</taxon>
        <taxon>Insecta</taxon>
        <taxon>Pterygota</taxon>
        <taxon>Neoptera</taxon>
        <taxon>Paraneoptera</taxon>
        <taxon>Hemiptera</taxon>
        <taxon>Auchenorrhyncha</taxon>
        <taxon>Membracoidea</taxon>
        <taxon>Cicadellidae</taxon>
        <taxon>Cicadellinae</taxon>
        <taxon>Proconiini</taxon>
        <taxon>Cuerna</taxon>
    </lineage>
</organism>
<feature type="transmembrane region" description="Helical" evidence="1">
    <location>
        <begin position="76"/>
        <end position="98"/>
    </location>
</feature>
<keyword evidence="1" id="KW-0812">Transmembrane</keyword>
<evidence type="ECO:0000313" key="2">
    <source>
        <dbReference type="EMBL" id="JAS41394.1"/>
    </source>
</evidence>
<keyword evidence="1" id="KW-0472">Membrane</keyword>
<protein>
    <submittedName>
        <fullName evidence="2">Uncharacterized protein</fullName>
    </submittedName>
</protein>
<dbReference type="EMBL" id="GECZ01028375">
    <property type="protein sequence ID" value="JAS41394.1"/>
    <property type="molecule type" value="Transcribed_RNA"/>
</dbReference>
<keyword evidence="1" id="KW-1133">Transmembrane helix</keyword>